<dbReference type="InterPro" id="IPR000683">
    <property type="entry name" value="Gfo/Idh/MocA-like_OxRdtase_N"/>
</dbReference>
<gene>
    <name evidence="4" type="ORF">ACFFUQ_06060</name>
</gene>
<reference evidence="4 5" key="1">
    <citation type="submission" date="2024-09" db="EMBL/GenBank/DDBJ databases">
        <authorList>
            <person name="Sun Q."/>
            <person name="Mori K."/>
        </authorList>
    </citation>
    <scope>NUCLEOTIDE SEQUENCE [LARGE SCALE GENOMIC DNA]</scope>
    <source>
        <strain evidence="4 5">CECT 7908</strain>
    </source>
</reference>
<dbReference type="EMBL" id="JBHMEX010000023">
    <property type="protein sequence ID" value="MFB9063581.1"/>
    <property type="molecule type" value="Genomic_DNA"/>
</dbReference>
<comment type="caution">
    <text evidence="4">The sequence shown here is derived from an EMBL/GenBank/DDBJ whole genome shotgun (WGS) entry which is preliminary data.</text>
</comment>
<dbReference type="PANTHER" id="PTHR43818">
    <property type="entry name" value="BCDNA.GH03377"/>
    <property type="match status" value="1"/>
</dbReference>
<proteinExistence type="predicted"/>
<keyword evidence="1" id="KW-0560">Oxidoreductase</keyword>
<dbReference type="SUPFAM" id="SSF51735">
    <property type="entry name" value="NAD(P)-binding Rossmann-fold domains"/>
    <property type="match status" value="1"/>
</dbReference>
<dbReference type="Pfam" id="PF22725">
    <property type="entry name" value="GFO_IDH_MocA_C3"/>
    <property type="match status" value="1"/>
</dbReference>
<dbReference type="RefSeq" id="WP_290268044.1">
    <property type="nucleotide sequence ID" value="NZ_JAUFQQ010000005.1"/>
</dbReference>
<protein>
    <submittedName>
        <fullName evidence="4">Gfo/Idh/MocA family protein</fullName>
    </submittedName>
</protein>
<organism evidence="4 5">
    <name type="scientific">Flavobacterium branchiarum</name>
    <dbReference type="NCBI Taxonomy" id="1114870"/>
    <lineage>
        <taxon>Bacteria</taxon>
        <taxon>Pseudomonadati</taxon>
        <taxon>Bacteroidota</taxon>
        <taxon>Flavobacteriia</taxon>
        <taxon>Flavobacteriales</taxon>
        <taxon>Flavobacteriaceae</taxon>
        <taxon>Flavobacterium</taxon>
    </lineage>
</organism>
<feature type="domain" description="GFO/IDH/MocA-like oxidoreductase" evidence="3">
    <location>
        <begin position="132"/>
        <end position="256"/>
    </location>
</feature>
<evidence type="ECO:0000259" key="3">
    <source>
        <dbReference type="Pfam" id="PF22725"/>
    </source>
</evidence>
<dbReference type="Proteomes" id="UP001589589">
    <property type="component" value="Unassembled WGS sequence"/>
</dbReference>
<evidence type="ECO:0000313" key="4">
    <source>
        <dbReference type="EMBL" id="MFB9063581.1"/>
    </source>
</evidence>
<accession>A0ABV5FJ54</accession>
<dbReference type="InterPro" id="IPR050463">
    <property type="entry name" value="Gfo/Idh/MocA_oxidrdct_glycsds"/>
</dbReference>
<sequence length="341" mass="38548">MEIIRWGIIGCGNVTEVKSGPAFQKVKNSALVAVMRRDAKLAEDYAKRHNVVKWYSDAIDLINDPEVDAVYIATPPSSHKEYTLLCAKVGKPVYVEKPMAMNFEECNEMIQACKENNVPLFVAYYRRCLPRFLKIKELIDTGAIGTPRHVNCVLYHSFEARYDDEINLPWTVLPHISGGGIFVDLACHTLDFLDFVFGPIKSVRGHATSQLLAYPAEDSVSMSFLFENGIHGTGLWNFASYKREDKVEIVGDKGKISFSTFGTDPVVFEDKDGKIESFPIENPIHIQQPLIETVVQELLGNPGCPSNGVSASRTNWVMDEVLKEFREKRKENREKKIEKRK</sequence>
<dbReference type="Gene3D" id="3.30.360.10">
    <property type="entry name" value="Dihydrodipicolinate Reductase, domain 2"/>
    <property type="match status" value="1"/>
</dbReference>
<feature type="domain" description="Gfo/Idh/MocA-like oxidoreductase N-terminal" evidence="2">
    <location>
        <begin position="4"/>
        <end position="124"/>
    </location>
</feature>
<dbReference type="InterPro" id="IPR055170">
    <property type="entry name" value="GFO_IDH_MocA-like_dom"/>
</dbReference>
<evidence type="ECO:0000256" key="1">
    <source>
        <dbReference type="ARBA" id="ARBA00023002"/>
    </source>
</evidence>
<name>A0ABV5FJ54_9FLAO</name>
<keyword evidence="5" id="KW-1185">Reference proteome</keyword>
<dbReference type="Gene3D" id="3.40.50.720">
    <property type="entry name" value="NAD(P)-binding Rossmann-like Domain"/>
    <property type="match status" value="1"/>
</dbReference>
<dbReference type="Pfam" id="PF01408">
    <property type="entry name" value="GFO_IDH_MocA"/>
    <property type="match status" value="1"/>
</dbReference>
<evidence type="ECO:0000259" key="2">
    <source>
        <dbReference type="Pfam" id="PF01408"/>
    </source>
</evidence>
<evidence type="ECO:0000313" key="5">
    <source>
        <dbReference type="Proteomes" id="UP001589589"/>
    </source>
</evidence>
<dbReference type="InterPro" id="IPR036291">
    <property type="entry name" value="NAD(P)-bd_dom_sf"/>
</dbReference>
<dbReference type="PANTHER" id="PTHR43818:SF11">
    <property type="entry name" value="BCDNA.GH03377"/>
    <property type="match status" value="1"/>
</dbReference>
<dbReference type="SUPFAM" id="SSF55347">
    <property type="entry name" value="Glyceraldehyde-3-phosphate dehydrogenase-like, C-terminal domain"/>
    <property type="match status" value="1"/>
</dbReference>